<evidence type="ECO:0000313" key="3">
    <source>
        <dbReference type="Proteomes" id="UP001054945"/>
    </source>
</evidence>
<proteinExistence type="predicted"/>
<evidence type="ECO:0000256" key="1">
    <source>
        <dbReference type="SAM" id="MobiDB-lite"/>
    </source>
</evidence>
<evidence type="ECO:0000313" key="2">
    <source>
        <dbReference type="EMBL" id="GIY43357.1"/>
    </source>
</evidence>
<comment type="caution">
    <text evidence="2">The sequence shown here is derived from an EMBL/GenBank/DDBJ whole genome shotgun (WGS) entry which is preliminary data.</text>
</comment>
<sequence>MSSREKEITFNDFRGFSFLLFFFSMGMGKSTSRRRYLYTAKYALVIGSSFLGLRQLDGIQYGRTTTICPHCSRYKRSELADGKKDRDTRKRKRSLICDNNREMSGQEPVAPEVLAIGKTFPHRLGKANTDDGFMSTRRKK</sequence>
<protein>
    <submittedName>
        <fullName evidence="2">Uncharacterized protein</fullName>
    </submittedName>
</protein>
<dbReference type="Proteomes" id="UP001054945">
    <property type="component" value="Unassembled WGS sequence"/>
</dbReference>
<dbReference type="EMBL" id="BPLR01010965">
    <property type="protein sequence ID" value="GIY43357.1"/>
    <property type="molecule type" value="Genomic_DNA"/>
</dbReference>
<feature type="region of interest" description="Disordered" evidence="1">
    <location>
        <begin position="79"/>
        <end position="108"/>
    </location>
</feature>
<dbReference type="AlphaFoldDB" id="A0AAV4TD96"/>
<name>A0AAV4TD96_CAEEX</name>
<accession>A0AAV4TD96</accession>
<reference evidence="2 3" key="1">
    <citation type="submission" date="2021-06" db="EMBL/GenBank/DDBJ databases">
        <title>Caerostris extrusa draft genome.</title>
        <authorList>
            <person name="Kono N."/>
            <person name="Arakawa K."/>
        </authorList>
    </citation>
    <scope>NUCLEOTIDE SEQUENCE [LARGE SCALE GENOMIC DNA]</scope>
</reference>
<gene>
    <name evidence="2" type="ORF">CEXT_38041</name>
</gene>
<keyword evidence="3" id="KW-1185">Reference proteome</keyword>
<organism evidence="2 3">
    <name type="scientific">Caerostris extrusa</name>
    <name type="common">Bark spider</name>
    <name type="synonym">Caerostris bankana</name>
    <dbReference type="NCBI Taxonomy" id="172846"/>
    <lineage>
        <taxon>Eukaryota</taxon>
        <taxon>Metazoa</taxon>
        <taxon>Ecdysozoa</taxon>
        <taxon>Arthropoda</taxon>
        <taxon>Chelicerata</taxon>
        <taxon>Arachnida</taxon>
        <taxon>Araneae</taxon>
        <taxon>Araneomorphae</taxon>
        <taxon>Entelegynae</taxon>
        <taxon>Araneoidea</taxon>
        <taxon>Araneidae</taxon>
        <taxon>Caerostris</taxon>
    </lineage>
</organism>
<feature type="compositionally biased region" description="Basic and acidic residues" evidence="1">
    <location>
        <begin position="79"/>
        <end position="88"/>
    </location>
</feature>